<dbReference type="InterPro" id="IPR006104">
    <property type="entry name" value="Glyco_hydro_2_N"/>
</dbReference>
<dbReference type="SUPFAM" id="SSF74650">
    <property type="entry name" value="Galactose mutarotase-like"/>
    <property type="match status" value="1"/>
</dbReference>
<dbReference type="Pfam" id="PF16353">
    <property type="entry name" value="LacZ_4"/>
    <property type="match status" value="1"/>
</dbReference>
<evidence type="ECO:0000256" key="2">
    <source>
        <dbReference type="ARBA" id="ARBA00007401"/>
    </source>
</evidence>
<dbReference type="InterPro" id="IPR013783">
    <property type="entry name" value="Ig-like_fold"/>
</dbReference>
<dbReference type="PANTHER" id="PTHR46323">
    <property type="entry name" value="BETA-GALACTOSIDASE"/>
    <property type="match status" value="1"/>
</dbReference>
<dbReference type="Pfam" id="PF02837">
    <property type="entry name" value="Glyco_hydro_2_N"/>
    <property type="match status" value="1"/>
</dbReference>
<comment type="catalytic activity">
    <reaction evidence="1 7">
        <text>Hydrolysis of terminal non-reducing beta-D-galactose residues in beta-D-galactosides.</text>
        <dbReference type="EC" id="3.2.1.23"/>
    </reaction>
</comment>
<evidence type="ECO:0000313" key="10">
    <source>
        <dbReference type="Proteomes" id="UP000824242"/>
    </source>
</evidence>
<evidence type="ECO:0000259" key="8">
    <source>
        <dbReference type="SMART" id="SM01038"/>
    </source>
</evidence>
<dbReference type="Pfam" id="PF00703">
    <property type="entry name" value="Glyco_hydro_2"/>
    <property type="match status" value="1"/>
</dbReference>
<dbReference type="GO" id="GO:0009341">
    <property type="term" value="C:beta-galactosidase complex"/>
    <property type="evidence" value="ECO:0007669"/>
    <property type="project" value="InterPro"/>
</dbReference>
<dbReference type="Gene3D" id="2.60.120.260">
    <property type="entry name" value="Galactose-binding domain-like"/>
    <property type="match status" value="1"/>
</dbReference>
<dbReference type="Pfam" id="PF02836">
    <property type="entry name" value="Glyco_hydro_2_C"/>
    <property type="match status" value="1"/>
</dbReference>
<dbReference type="AlphaFoldDB" id="A0A9D1ALV3"/>
<dbReference type="Pfam" id="PF02929">
    <property type="entry name" value="Bgal_small_N"/>
    <property type="match status" value="1"/>
</dbReference>
<dbReference type="InterPro" id="IPR036156">
    <property type="entry name" value="Beta-gal/glucu_dom_sf"/>
</dbReference>
<evidence type="ECO:0000256" key="4">
    <source>
        <dbReference type="ARBA" id="ARBA00022801"/>
    </source>
</evidence>
<dbReference type="Proteomes" id="UP000824242">
    <property type="component" value="Unassembled WGS sequence"/>
</dbReference>
<keyword evidence="4 7" id="KW-0378">Hydrolase</keyword>
<name>A0A9D1ALV3_9FIRM</name>
<dbReference type="InterPro" id="IPR004199">
    <property type="entry name" value="B-gal_small/dom_5"/>
</dbReference>
<comment type="caution">
    <text evidence="9">The sequence shown here is derived from an EMBL/GenBank/DDBJ whole genome shotgun (WGS) entry which is preliminary data.</text>
</comment>
<evidence type="ECO:0000256" key="7">
    <source>
        <dbReference type="RuleBase" id="RU361154"/>
    </source>
</evidence>
<gene>
    <name evidence="9" type="ORF">IAB89_02515</name>
</gene>
<dbReference type="InterPro" id="IPR008979">
    <property type="entry name" value="Galactose-bd-like_sf"/>
</dbReference>
<dbReference type="PROSITE" id="PS00719">
    <property type="entry name" value="GLYCOSYL_HYDROL_F2_1"/>
    <property type="match status" value="1"/>
</dbReference>
<dbReference type="Gene3D" id="3.20.20.80">
    <property type="entry name" value="Glycosidases"/>
    <property type="match status" value="1"/>
</dbReference>
<dbReference type="SUPFAM" id="SSF51445">
    <property type="entry name" value="(Trans)glycosidases"/>
    <property type="match status" value="1"/>
</dbReference>
<dbReference type="Gene3D" id="2.70.98.10">
    <property type="match status" value="1"/>
</dbReference>
<feature type="domain" description="Beta galactosidase small chain/" evidence="8">
    <location>
        <begin position="776"/>
        <end position="1047"/>
    </location>
</feature>
<evidence type="ECO:0000256" key="5">
    <source>
        <dbReference type="ARBA" id="ARBA00023295"/>
    </source>
</evidence>
<dbReference type="GO" id="GO:0005990">
    <property type="term" value="P:lactose catabolic process"/>
    <property type="evidence" value="ECO:0007669"/>
    <property type="project" value="TreeGrafter"/>
</dbReference>
<evidence type="ECO:0000313" key="9">
    <source>
        <dbReference type="EMBL" id="HIR46522.1"/>
    </source>
</evidence>
<dbReference type="GO" id="GO:0004565">
    <property type="term" value="F:beta-galactosidase activity"/>
    <property type="evidence" value="ECO:0007669"/>
    <property type="project" value="UniProtKB-EC"/>
</dbReference>
<dbReference type="InterPro" id="IPR006103">
    <property type="entry name" value="Glyco_hydro_2_cat"/>
</dbReference>
<reference evidence="9" key="2">
    <citation type="journal article" date="2021" name="PeerJ">
        <title>Extensive microbial diversity within the chicken gut microbiome revealed by metagenomics and culture.</title>
        <authorList>
            <person name="Gilroy R."/>
            <person name="Ravi A."/>
            <person name="Getino M."/>
            <person name="Pursley I."/>
            <person name="Horton D.L."/>
            <person name="Alikhan N.F."/>
            <person name="Baker D."/>
            <person name="Gharbi K."/>
            <person name="Hall N."/>
            <person name="Watson M."/>
            <person name="Adriaenssens E.M."/>
            <person name="Foster-Nyarko E."/>
            <person name="Jarju S."/>
            <person name="Secka A."/>
            <person name="Antonio M."/>
            <person name="Oren A."/>
            <person name="Chaudhuri R.R."/>
            <person name="La Ragione R."/>
            <person name="Hildebrand F."/>
            <person name="Pallen M.J."/>
        </authorList>
    </citation>
    <scope>NUCLEOTIDE SEQUENCE</scope>
    <source>
        <strain evidence="9">ChiSxjej1B13-7958</strain>
    </source>
</reference>
<dbReference type="SMART" id="SM01038">
    <property type="entry name" value="Bgal_small_N"/>
    <property type="match status" value="1"/>
</dbReference>
<dbReference type="InterPro" id="IPR050347">
    <property type="entry name" value="Bact_Beta-galactosidase"/>
</dbReference>
<dbReference type="GO" id="GO:0030246">
    <property type="term" value="F:carbohydrate binding"/>
    <property type="evidence" value="ECO:0007669"/>
    <property type="project" value="InterPro"/>
</dbReference>
<evidence type="ECO:0000256" key="3">
    <source>
        <dbReference type="ARBA" id="ARBA00012756"/>
    </source>
</evidence>
<sequence>MENNWKEFHRAPDWENLEVLSVNRMPAHSRWGAYDTAERALSGPYGSSPYTMSLNGSYRFRLYPSPEAVDDFYRPEYDDSAFSDIPVPSNWEVQGFGEPIYTNVAFPFLKKETDCWLATGKEGQSVVNPPHVPKENPTGCYRKRFTLPERMEGRELYLNFEGVETAFYLWINGEPVGYSQDSKLAAEFCITPYVRPGENLMALQVMRFADSTYLEDQDYWYLSGIYRNVWLIAKPKLHIEDVHWMAIPDVVRGTGEFQADVRVSREEGFAACCARVSLYDAEQTLLASAQGEVRAEADFRCDRVPTANTARVHVTLDSVRLWSPDHPALYTAVFELLAPDGTVLDVESSRFGFKSIEVRSGVIYLNGNRLIIRGVNRHEHFWKTGRAVPREVMIEEIRQMKRMNINAVRTCHYPDSPDWYDLCDEYGLLLICECNLETHGVGGALTHSARWSGAFLDRAVRMAEQHKNHVSIYAWSLGNESGTGANHAAMYGFLKEYDPTRLCQYEAGEPGKRISDVRGNMYAHYNTILKMLADPEDDRPIILVEYLYQIRNSGGGLSRFVELTERYPRFQGGYIWDWQDKCLPGKTESGETFFAYGGDFGESFVEGRDGGDCPPFMTCNGIVLPDLRWKPVAHEVKEAYAPVRFSHPPVFSPWQTVDPWDRFVLRNDSLDDSLASFSCVASIRENGVKVAEQAIELPDLRPGEQKELSIAIPHEKKTGCLYTIEFSVRRREKTFYADAGEEIGLFQFALESGAAEKPVSVPCGAPSLVESGEEIRVEAAGTVLRLDKKTGMLKGVEKDGHTYLTGGFVPCFDRPYTGLDAQAGWGWETEYGKLRGQSFVFGEPRVLTGSKEIRVDVPFFQRETDCPPIGGTVRYTLRGDGLLTVGADFCLDPSYRAVPRVGLECRTAESFEGLSYFGRGQQECYADRILSAPLAVYESTVQDQHFAFIPPSENGGHEETRWLRLKQQNGHEISFRSKNPIHFDAHHYTVEDCQKAAHDHELPRRKETILHLDAAHGPIGSDMAWSIAMPEAFAVTGGAYHLELDITLL</sequence>
<dbReference type="EMBL" id="DVGZ01000026">
    <property type="protein sequence ID" value="HIR46522.1"/>
    <property type="molecule type" value="Genomic_DNA"/>
</dbReference>
<dbReference type="InterPro" id="IPR011013">
    <property type="entry name" value="Gal_mutarotase_sf_dom"/>
</dbReference>
<dbReference type="InterPro" id="IPR017853">
    <property type="entry name" value="GH"/>
</dbReference>
<comment type="similarity">
    <text evidence="2 7">Belongs to the glycosyl hydrolase 2 family.</text>
</comment>
<protein>
    <recommendedName>
        <fullName evidence="3 7">Beta-galactosidase</fullName>
        <ecNumber evidence="3 7">3.2.1.23</ecNumber>
    </recommendedName>
    <alternativeName>
        <fullName evidence="6 7">Lactase</fullName>
    </alternativeName>
</protein>
<evidence type="ECO:0000256" key="6">
    <source>
        <dbReference type="ARBA" id="ARBA00032230"/>
    </source>
</evidence>
<dbReference type="SUPFAM" id="SSF49785">
    <property type="entry name" value="Galactose-binding domain-like"/>
    <property type="match status" value="1"/>
</dbReference>
<dbReference type="PRINTS" id="PR00132">
    <property type="entry name" value="GLHYDRLASE2"/>
</dbReference>
<proteinExistence type="inferred from homology"/>
<dbReference type="InterPro" id="IPR014718">
    <property type="entry name" value="GH-type_carb-bd"/>
</dbReference>
<reference evidence="9" key="1">
    <citation type="submission" date="2020-10" db="EMBL/GenBank/DDBJ databases">
        <authorList>
            <person name="Gilroy R."/>
        </authorList>
    </citation>
    <scope>NUCLEOTIDE SEQUENCE</scope>
    <source>
        <strain evidence="9">ChiSxjej1B13-7958</strain>
    </source>
</reference>
<dbReference type="InterPro" id="IPR006101">
    <property type="entry name" value="Glyco_hydro_2"/>
</dbReference>
<dbReference type="EC" id="3.2.1.23" evidence="3 7"/>
<dbReference type="Gene3D" id="2.60.40.10">
    <property type="entry name" value="Immunoglobulins"/>
    <property type="match status" value="2"/>
</dbReference>
<dbReference type="InterPro" id="IPR006102">
    <property type="entry name" value="Ig-like_GH2"/>
</dbReference>
<dbReference type="InterPro" id="IPR023230">
    <property type="entry name" value="Glyco_hydro_2_CS"/>
</dbReference>
<dbReference type="PANTHER" id="PTHR46323:SF2">
    <property type="entry name" value="BETA-GALACTOSIDASE"/>
    <property type="match status" value="1"/>
</dbReference>
<evidence type="ECO:0000256" key="1">
    <source>
        <dbReference type="ARBA" id="ARBA00001412"/>
    </source>
</evidence>
<dbReference type="SUPFAM" id="SSF49303">
    <property type="entry name" value="beta-Galactosidase/glucuronidase domain"/>
    <property type="match status" value="2"/>
</dbReference>
<organism evidence="9 10">
    <name type="scientific">Candidatus Caccousia avicola</name>
    <dbReference type="NCBI Taxonomy" id="2840721"/>
    <lineage>
        <taxon>Bacteria</taxon>
        <taxon>Bacillati</taxon>
        <taxon>Bacillota</taxon>
        <taxon>Clostridia</taxon>
        <taxon>Eubacteriales</taxon>
        <taxon>Oscillospiraceae</taxon>
        <taxon>Oscillospiraceae incertae sedis</taxon>
        <taxon>Candidatus Caccousia</taxon>
    </lineage>
</organism>
<accession>A0A9D1ALV3</accession>
<dbReference type="InterPro" id="IPR032312">
    <property type="entry name" value="LacZ_4"/>
</dbReference>
<keyword evidence="5 7" id="KW-0326">Glycosidase</keyword>